<dbReference type="OrthoDB" id="8549440at2"/>
<evidence type="ECO:0000313" key="3">
    <source>
        <dbReference type="EMBL" id="GGC16518.1"/>
    </source>
</evidence>
<dbReference type="AlphaFoldDB" id="A0A6I3SV47"/>
<sequence length="167" mass="17341">MLKFIPLLAALVLTGCASITGKQLQPLSVTTVFNNQEVAGIGCTLSNDTGTWFLNSPGTATIHKSTADLVVDCKREALAGTSRVESGANINVWGNVIVGGLIGYVVDRQTGAGFDYPNTLTVMMRQVGDTSPAVSFAPVSRTTATQTAFQPAAPGRTTAGASRPQQP</sequence>
<dbReference type="Proteomes" id="UP000622638">
    <property type="component" value="Unassembled WGS sequence"/>
</dbReference>
<feature type="region of interest" description="Disordered" evidence="1">
    <location>
        <begin position="145"/>
        <end position="167"/>
    </location>
</feature>
<organism evidence="4 5">
    <name type="scientific">Pseudoduganella buxea</name>
    <dbReference type="NCBI Taxonomy" id="1949069"/>
    <lineage>
        <taxon>Bacteria</taxon>
        <taxon>Pseudomonadati</taxon>
        <taxon>Pseudomonadota</taxon>
        <taxon>Betaproteobacteria</taxon>
        <taxon>Burkholderiales</taxon>
        <taxon>Oxalobacteraceae</taxon>
        <taxon>Telluria group</taxon>
        <taxon>Pseudoduganella</taxon>
    </lineage>
</organism>
<comment type="caution">
    <text evidence="4">The sequence shown here is derived from an EMBL/GenBank/DDBJ whole genome shotgun (WGS) entry which is preliminary data.</text>
</comment>
<reference evidence="6" key="2">
    <citation type="journal article" date="2019" name="Int. J. Syst. Evol. Microbiol.">
        <title>The Global Catalogue of Microorganisms (GCM) 10K type strain sequencing project: providing services to taxonomists for standard genome sequencing and annotation.</title>
        <authorList>
            <consortium name="The Broad Institute Genomics Platform"/>
            <consortium name="The Broad Institute Genome Sequencing Center for Infectious Disease"/>
            <person name="Wu L."/>
            <person name="Ma J."/>
        </authorList>
    </citation>
    <scope>NUCLEOTIDE SEQUENCE [LARGE SCALE GENOMIC DNA]</scope>
    <source>
        <strain evidence="6">CGMCC 1.15931</strain>
    </source>
</reference>
<dbReference type="EMBL" id="WNKZ01000019">
    <property type="protein sequence ID" value="MTV52914.1"/>
    <property type="molecule type" value="Genomic_DNA"/>
</dbReference>
<feature type="chain" id="PRO_5026193101" evidence="2">
    <location>
        <begin position="20"/>
        <end position="167"/>
    </location>
</feature>
<reference evidence="3" key="1">
    <citation type="journal article" date="2014" name="Int. J. Syst. Evol. Microbiol.">
        <title>Complete genome of a new Firmicutes species belonging to the dominant human colonic microbiota ('Ruminococcus bicirculans') reveals two chromosomes and a selective capacity to utilize plant glucans.</title>
        <authorList>
            <consortium name="NISC Comparative Sequencing Program"/>
            <person name="Wegmann U."/>
            <person name="Louis P."/>
            <person name="Goesmann A."/>
            <person name="Henrissat B."/>
            <person name="Duncan S.H."/>
            <person name="Flint H.J."/>
        </authorList>
    </citation>
    <scope>NUCLEOTIDE SEQUENCE</scope>
    <source>
        <strain evidence="3">CGMCC 1.15931</strain>
    </source>
</reference>
<gene>
    <name evidence="3" type="ORF">GCM10011572_42320</name>
    <name evidence="4" type="ORF">GM672_09245</name>
</gene>
<feature type="signal peptide" evidence="2">
    <location>
        <begin position="1"/>
        <end position="19"/>
    </location>
</feature>
<evidence type="ECO:0000256" key="2">
    <source>
        <dbReference type="SAM" id="SignalP"/>
    </source>
</evidence>
<dbReference type="EMBL" id="BMKG01000021">
    <property type="protein sequence ID" value="GGC16518.1"/>
    <property type="molecule type" value="Genomic_DNA"/>
</dbReference>
<protein>
    <submittedName>
        <fullName evidence="3">Lipoprotein</fullName>
    </submittedName>
</protein>
<evidence type="ECO:0000313" key="4">
    <source>
        <dbReference type="EMBL" id="MTV52914.1"/>
    </source>
</evidence>
<feature type="compositionally biased region" description="Low complexity" evidence="1">
    <location>
        <begin position="145"/>
        <end position="154"/>
    </location>
</feature>
<name>A0A6I3SV47_9BURK</name>
<reference evidence="4 5" key="3">
    <citation type="submission" date="2019-11" db="EMBL/GenBank/DDBJ databases">
        <title>Type strains purchased from KCTC, JCM and DSMZ.</title>
        <authorList>
            <person name="Lu H."/>
        </authorList>
    </citation>
    <scope>NUCLEOTIDE SEQUENCE [LARGE SCALE GENOMIC DNA]</scope>
    <source>
        <strain evidence="4 5">KCTC 52429</strain>
    </source>
</reference>
<keyword evidence="6" id="KW-1185">Reference proteome</keyword>
<dbReference type="PROSITE" id="PS51257">
    <property type="entry name" value="PROKAR_LIPOPROTEIN"/>
    <property type="match status" value="1"/>
</dbReference>
<dbReference type="RefSeq" id="WP_155470235.1">
    <property type="nucleotide sequence ID" value="NZ_BMKG01000021.1"/>
</dbReference>
<keyword evidence="2" id="KW-0732">Signal</keyword>
<proteinExistence type="predicted"/>
<keyword evidence="3" id="KW-0449">Lipoprotein</keyword>
<evidence type="ECO:0000313" key="5">
    <source>
        <dbReference type="Proteomes" id="UP000430634"/>
    </source>
</evidence>
<evidence type="ECO:0000256" key="1">
    <source>
        <dbReference type="SAM" id="MobiDB-lite"/>
    </source>
</evidence>
<accession>A0A6I3SV47</accession>
<reference evidence="3" key="4">
    <citation type="submission" date="2024-05" db="EMBL/GenBank/DDBJ databases">
        <authorList>
            <person name="Sun Q."/>
            <person name="Zhou Y."/>
        </authorList>
    </citation>
    <scope>NUCLEOTIDE SEQUENCE</scope>
    <source>
        <strain evidence="3">CGMCC 1.15931</strain>
    </source>
</reference>
<evidence type="ECO:0000313" key="6">
    <source>
        <dbReference type="Proteomes" id="UP000622638"/>
    </source>
</evidence>
<dbReference type="Proteomes" id="UP000430634">
    <property type="component" value="Unassembled WGS sequence"/>
</dbReference>